<name>A0A5A7NE31_9PROT</name>
<dbReference type="AlphaFoldDB" id="A0A5A7NE31"/>
<accession>A0A5A7NE31</accession>
<sequence>MLCCTAPLFSAAAQNRTDTAQNVLSDFLSCDPLIIAAERLGCYDSLLKKYKIRYGLIEATPEAIAEAERDRPRQITSPRAVPQGRVGEEGLDSNITNEGAYESSTIRQGDVIRGRVVEREASADDLALPLTTTITGYNSNSVGDFKIRISEGFVFESAGRKMPAGIEPDGQTVVLSKNFLGQWRMKLPNYEKLFEISPVSN</sequence>
<evidence type="ECO:0000313" key="2">
    <source>
        <dbReference type="EMBL" id="GER05319.1"/>
    </source>
</evidence>
<proteinExistence type="predicted"/>
<evidence type="ECO:0000256" key="1">
    <source>
        <dbReference type="SAM" id="MobiDB-lite"/>
    </source>
</evidence>
<gene>
    <name evidence="2" type="ORF">JCM17846_30010</name>
</gene>
<organism evidence="2 3">
    <name type="scientific">Iodidimonas nitroreducens</name>
    <dbReference type="NCBI Taxonomy" id="1236968"/>
    <lineage>
        <taxon>Bacteria</taxon>
        <taxon>Pseudomonadati</taxon>
        <taxon>Pseudomonadota</taxon>
        <taxon>Alphaproteobacteria</taxon>
        <taxon>Iodidimonadales</taxon>
        <taxon>Iodidimonadaceae</taxon>
        <taxon>Iodidimonas</taxon>
    </lineage>
</organism>
<evidence type="ECO:0000313" key="3">
    <source>
        <dbReference type="Proteomes" id="UP000324996"/>
    </source>
</evidence>
<comment type="caution">
    <text evidence="2">The sequence shown here is derived from an EMBL/GenBank/DDBJ whole genome shotgun (WGS) entry which is preliminary data.</text>
</comment>
<protein>
    <submittedName>
        <fullName evidence="2">Uncharacterized protein</fullName>
    </submittedName>
</protein>
<reference evidence="2 3" key="1">
    <citation type="submission" date="2019-09" db="EMBL/GenBank/DDBJ databases">
        <title>NBRP : Genome information of microbial organism related human and environment.</title>
        <authorList>
            <person name="Hattori M."/>
            <person name="Oshima K."/>
            <person name="Inaba H."/>
            <person name="Suda W."/>
            <person name="Sakamoto M."/>
            <person name="Iino T."/>
            <person name="Kitahara M."/>
            <person name="Oshida Y."/>
            <person name="Iida T."/>
            <person name="Kudo T."/>
            <person name="Itoh T."/>
            <person name="Ohkuma M."/>
        </authorList>
    </citation>
    <scope>NUCLEOTIDE SEQUENCE [LARGE SCALE GENOMIC DNA]</scope>
    <source>
        <strain evidence="2 3">Q-1</strain>
    </source>
</reference>
<feature type="region of interest" description="Disordered" evidence="1">
    <location>
        <begin position="67"/>
        <end position="99"/>
    </location>
</feature>
<dbReference type="Proteomes" id="UP000324996">
    <property type="component" value="Unassembled WGS sequence"/>
</dbReference>
<keyword evidence="3" id="KW-1185">Reference proteome</keyword>
<dbReference type="EMBL" id="BKCN01000021">
    <property type="protein sequence ID" value="GER05319.1"/>
    <property type="molecule type" value="Genomic_DNA"/>
</dbReference>